<sequence>MALNLNEAKARAKIKAIVDATGDEGSVYDYQRWLTNWNALRTLFKVT</sequence>
<accession>A0A0F9F4U4</accession>
<dbReference type="AlphaFoldDB" id="A0A0F9F4U4"/>
<protein>
    <submittedName>
        <fullName evidence="1">Uncharacterized protein</fullName>
    </submittedName>
</protein>
<name>A0A0F9F4U4_9ZZZZ</name>
<dbReference type="EMBL" id="LAZR01034151">
    <property type="protein sequence ID" value="KKL46112.1"/>
    <property type="molecule type" value="Genomic_DNA"/>
</dbReference>
<feature type="non-terminal residue" evidence="1">
    <location>
        <position position="47"/>
    </location>
</feature>
<gene>
    <name evidence="1" type="ORF">LCGC14_2348790</name>
</gene>
<comment type="caution">
    <text evidence="1">The sequence shown here is derived from an EMBL/GenBank/DDBJ whole genome shotgun (WGS) entry which is preliminary data.</text>
</comment>
<proteinExistence type="predicted"/>
<organism evidence="1">
    <name type="scientific">marine sediment metagenome</name>
    <dbReference type="NCBI Taxonomy" id="412755"/>
    <lineage>
        <taxon>unclassified sequences</taxon>
        <taxon>metagenomes</taxon>
        <taxon>ecological metagenomes</taxon>
    </lineage>
</organism>
<evidence type="ECO:0000313" key="1">
    <source>
        <dbReference type="EMBL" id="KKL46112.1"/>
    </source>
</evidence>
<reference evidence="1" key="1">
    <citation type="journal article" date="2015" name="Nature">
        <title>Complex archaea that bridge the gap between prokaryotes and eukaryotes.</title>
        <authorList>
            <person name="Spang A."/>
            <person name="Saw J.H."/>
            <person name="Jorgensen S.L."/>
            <person name="Zaremba-Niedzwiedzka K."/>
            <person name="Martijn J."/>
            <person name="Lind A.E."/>
            <person name="van Eijk R."/>
            <person name="Schleper C."/>
            <person name="Guy L."/>
            <person name="Ettema T.J."/>
        </authorList>
    </citation>
    <scope>NUCLEOTIDE SEQUENCE</scope>
</reference>